<accession>A0ACC3SAA9</accession>
<dbReference type="Proteomes" id="UP001320706">
    <property type="component" value="Unassembled WGS sequence"/>
</dbReference>
<evidence type="ECO:0000313" key="1">
    <source>
        <dbReference type="EMBL" id="KAK8204415.1"/>
    </source>
</evidence>
<organism evidence="1 2">
    <name type="scientific">Zalaria obscura</name>
    <dbReference type="NCBI Taxonomy" id="2024903"/>
    <lineage>
        <taxon>Eukaryota</taxon>
        <taxon>Fungi</taxon>
        <taxon>Dikarya</taxon>
        <taxon>Ascomycota</taxon>
        <taxon>Pezizomycotina</taxon>
        <taxon>Dothideomycetes</taxon>
        <taxon>Dothideomycetidae</taxon>
        <taxon>Dothideales</taxon>
        <taxon>Zalariaceae</taxon>
        <taxon>Zalaria</taxon>
    </lineage>
</organism>
<proteinExistence type="predicted"/>
<gene>
    <name evidence="1" type="ORF">M8818_005144</name>
</gene>
<sequence length="93" mass="10562">MPELKASFDTSLFGVLEVASLVYPPVSRVKMTTYLKPSFKVLWEAGMDHSLTSEELENDAFFCASWTLQALFKDVARKPDMSVVDMLWWPQVG</sequence>
<keyword evidence="2" id="KW-1185">Reference proteome</keyword>
<dbReference type="EMBL" id="JAMKPW020000027">
    <property type="protein sequence ID" value="KAK8204415.1"/>
    <property type="molecule type" value="Genomic_DNA"/>
</dbReference>
<name>A0ACC3SAA9_9PEZI</name>
<reference evidence="1" key="1">
    <citation type="submission" date="2024-02" db="EMBL/GenBank/DDBJ databases">
        <title>Metagenome Assembled Genome of Zalaria obscura JY119.</title>
        <authorList>
            <person name="Vighnesh L."/>
            <person name="Jagadeeshwari U."/>
            <person name="Venkata Ramana C."/>
            <person name="Sasikala C."/>
        </authorList>
    </citation>
    <scope>NUCLEOTIDE SEQUENCE</scope>
    <source>
        <strain evidence="1">JY119</strain>
    </source>
</reference>
<protein>
    <submittedName>
        <fullName evidence="1">Uncharacterized protein</fullName>
    </submittedName>
</protein>
<comment type="caution">
    <text evidence="1">The sequence shown here is derived from an EMBL/GenBank/DDBJ whole genome shotgun (WGS) entry which is preliminary data.</text>
</comment>
<evidence type="ECO:0000313" key="2">
    <source>
        <dbReference type="Proteomes" id="UP001320706"/>
    </source>
</evidence>